<dbReference type="PIRSF" id="PIRSF028438">
    <property type="entry name" value="UCP028438"/>
    <property type="match status" value="1"/>
</dbReference>
<evidence type="ECO:0000313" key="2">
    <source>
        <dbReference type="Proteomes" id="UP000639004"/>
    </source>
</evidence>
<accession>A0ABS0TYL7</accession>
<proteinExistence type="predicted"/>
<comment type="caution">
    <text evidence="1">The sequence shown here is derived from an EMBL/GenBank/DDBJ whole genome shotgun (WGS) entry which is preliminary data.</text>
</comment>
<reference evidence="1 2" key="1">
    <citation type="submission" date="2020-12" db="EMBL/GenBank/DDBJ databases">
        <title>Enhanced detection system for hospital associated transmission using whole genome sequencing surveillance.</title>
        <authorList>
            <person name="Harrison L.H."/>
            <person name="Van Tyne D."/>
            <person name="Marsh J.W."/>
            <person name="Griffith M.P."/>
            <person name="Snyder D.J."/>
            <person name="Cooper V.S."/>
            <person name="Mustapha M."/>
        </authorList>
    </citation>
    <scope>NUCLEOTIDE SEQUENCE [LARGE SCALE GENOMIC DNA]</scope>
    <source>
        <strain evidence="1 2">SER00238</strain>
    </source>
</reference>
<keyword evidence="2" id="KW-1185">Reference proteome</keyword>
<dbReference type="InterPro" id="IPR016884">
    <property type="entry name" value="UCP028438"/>
</dbReference>
<dbReference type="RefSeq" id="WP_198642662.1">
    <property type="nucleotide sequence ID" value="NZ_JAEHSL010000036.1"/>
</dbReference>
<dbReference type="Proteomes" id="UP000639004">
    <property type="component" value="Unassembled WGS sequence"/>
</dbReference>
<dbReference type="EMBL" id="JAEHSL010000036">
    <property type="protein sequence ID" value="MBI6183472.1"/>
    <property type="molecule type" value="Genomic_DNA"/>
</dbReference>
<name>A0ABS0TYL7_SERPR</name>
<organism evidence="1 2">
    <name type="scientific">Serratia proteamaculans</name>
    <dbReference type="NCBI Taxonomy" id="28151"/>
    <lineage>
        <taxon>Bacteria</taxon>
        <taxon>Pseudomonadati</taxon>
        <taxon>Pseudomonadota</taxon>
        <taxon>Gammaproteobacteria</taxon>
        <taxon>Enterobacterales</taxon>
        <taxon>Yersiniaceae</taxon>
        <taxon>Serratia</taxon>
    </lineage>
</organism>
<sequence length="220" mass="24054">MATGDKKDQFRRLKRLLPQSWFGDNSGVIDALLRGFAHVNAQMFALIAYAKLQTRINTATDGWLDMIAYDFFGNDLPRRPGQSDDSYRAWIKVNLFREKATRKAIVLVVRELTGKNPLIIEPANPVDTGAYGGPMIGYGVAGSYGSLAMPYEAFVTVYRSVGDGVADIAGYGISTAGYSMSSWGAYASKSMADGYLSDADIYAAIDSVKMCGTRVWVRIL</sequence>
<evidence type="ECO:0000313" key="1">
    <source>
        <dbReference type="EMBL" id="MBI6183472.1"/>
    </source>
</evidence>
<gene>
    <name evidence="1" type="ORF">JEQ07_24135</name>
</gene>
<protein>
    <submittedName>
        <fullName evidence="1">Uncharacterized protein</fullName>
    </submittedName>
</protein>